<dbReference type="PANTHER" id="PTHR30231">
    <property type="entry name" value="DNA POLYMERASE III SUBUNIT EPSILON"/>
    <property type="match status" value="1"/>
</dbReference>
<evidence type="ECO:0000313" key="5">
    <source>
        <dbReference type="EMBL" id="CUS80155.1"/>
    </source>
</evidence>
<reference evidence="6 7" key="2">
    <citation type="submission" date="2015-11" db="EMBL/GenBank/DDBJ databases">
        <authorList>
            <person name="Zhang Y."/>
            <person name="Guo Z."/>
        </authorList>
    </citation>
    <scope>NUCLEOTIDE SEQUENCE [LARGE SCALE GENOMIC DNA]</scope>
    <source>
        <strain evidence="6">JGI-4</strain>
    </source>
</reference>
<dbReference type="GO" id="GO:0003676">
    <property type="term" value="F:nucleic acid binding"/>
    <property type="evidence" value="ECO:0007669"/>
    <property type="project" value="InterPro"/>
</dbReference>
<dbReference type="Pfam" id="PF00929">
    <property type="entry name" value="RNase_T"/>
    <property type="match status" value="2"/>
</dbReference>
<dbReference type="PANTHER" id="PTHR30231:SF4">
    <property type="entry name" value="PROTEIN NEN2"/>
    <property type="match status" value="1"/>
</dbReference>
<dbReference type="AlphaFoldDB" id="A0A0P1M2P8"/>
<accession>A0A0P1LX32</accession>
<reference evidence="5 8" key="1">
    <citation type="submission" date="2015-11" db="EMBL/GenBank/DDBJ databases">
        <authorList>
            <person name="Varghese N."/>
        </authorList>
    </citation>
    <scope>NUCLEOTIDE SEQUENCE [LARGE SCALE GENOMIC DNA]</scope>
    <source>
        <strain evidence="5 8">JGI-8</strain>
    </source>
</reference>
<dbReference type="SUPFAM" id="SSF53098">
    <property type="entry name" value="Ribonuclease H-like"/>
    <property type="match status" value="1"/>
</dbReference>
<feature type="domain" description="Exonuclease" evidence="4">
    <location>
        <begin position="2"/>
        <end position="195"/>
    </location>
</feature>
<dbReference type="InterPro" id="IPR036397">
    <property type="entry name" value="RNaseH_sf"/>
</dbReference>
<dbReference type="GO" id="GO:0005829">
    <property type="term" value="C:cytosol"/>
    <property type="evidence" value="ECO:0007669"/>
    <property type="project" value="TreeGrafter"/>
</dbReference>
<dbReference type="RefSeq" id="WP_047134348.1">
    <property type="nucleotide sequence ID" value="NZ_CZVI01000003.1"/>
</dbReference>
<dbReference type="EMBL" id="CZVI01000003">
    <property type="protein sequence ID" value="CUS80155.1"/>
    <property type="molecule type" value="Genomic_DNA"/>
</dbReference>
<accession>A0A0P1M2P8</accession>
<accession>A0A0N7MPW2</accession>
<accession>A0A0P1LB51</accession>
<accession>A0A0P1MKG3</accession>
<dbReference type="SMART" id="SM00479">
    <property type="entry name" value="EXOIII"/>
    <property type="match status" value="1"/>
</dbReference>
<dbReference type="STRING" id="1633631.GCA_001442925_01635"/>
<organism evidence="6 7">
    <name type="scientific">Candidatus Kryptonium thompsonii</name>
    <dbReference type="NCBI Taxonomy" id="1633631"/>
    <lineage>
        <taxon>Bacteria</taxon>
        <taxon>Pseudomonadati</taxon>
        <taxon>Candidatus Kryptoniota</taxon>
        <taxon>Candidatus Kryptonium</taxon>
    </lineage>
</organism>
<accession>A0A0P1LBK6</accession>
<evidence type="ECO:0000259" key="4">
    <source>
        <dbReference type="SMART" id="SM00479"/>
    </source>
</evidence>
<keyword evidence="8" id="KW-1185">Reference proteome</keyword>
<accession>A0A0P1LX76</accession>
<dbReference type="InterPro" id="IPR012337">
    <property type="entry name" value="RNaseH-like_sf"/>
</dbReference>
<evidence type="ECO:0000313" key="6">
    <source>
        <dbReference type="EMBL" id="CUU06911.1"/>
    </source>
</evidence>
<dbReference type="Proteomes" id="UP000182011">
    <property type="component" value="Unassembled WGS sequence"/>
</dbReference>
<accession>A0A0P1MYI7</accession>
<evidence type="ECO:0000313" key="7">
    <source>
        <dbReference type="Proteomes" id="UP000182011"/>
    </source>
</evidence>
<sequence length="200" mass="23088">MKYLVIDVESTGLEPGYHEIIQLGACLFDENWNELGTFLTNVYPIHEDRFSIPAMGIHQLSLYDLKDAPMIYDVIPKFESWILRTLKKPETARGVLRELTLCGQSVTFDINFLHFAYREAKYEWPFSSRVLDLHILAFYYFTILKNNNMPTPKSLSLDGIAEYFGLKRKSEGHNALEDALITAKCIAIIMNESKKFKIQP</sequence>
<keyword evidence="2" id="KW-0378">Hydrolase</keyword>
<dbReference type="GO" id="GO:0006259">
    <property type="term" value="P:DNA metabolic process"/>
    <property type="evidence" value="ECO:0007669"/>
    <property type="project" value="UniProtKB-ARBA"/>
</dbReference>
<dbReference type="Gene3D" id="3.30.420.10">
    <property type="entry name" value="Ribonuclease H-like superfamily/Ribonuclease H"/>
    <property type="match status" value="1"/>
</dbReference>
<evidence type="ECO:0000313" key="8">
    <source>
        <dbReference type="Proteomes" id="UP000182200"/>
    </source>
</evidence>
<evidence type="ECO:0000256" key="3">
    <source>
        <dbReference type="ARBA" id="ARBA00022839"/>
    </source>
</evidence>
<dbReference type="OrthoDB" id="9803925at2"/>
<dbReference type="Proteomes" id="UP000182200">
    <property type="component" value="Unassembled WGS sequence"/>
</dbReference>
<accession>A0A0S4N9F9</accession>
<dbReference type="InterPro" id="IPR013520">
    <property type="entry name" value="Ribonucl_H"/>
</dbReference>
<name>A0A0P1M2P8_9BACT</name>
<keyword evidence="1" id="KW-0540">Nuclease</keyword>
<proteinExistence type="predicted"/>
<dbReference type="GO" id="GO:0008408">
    <property type="term" value="F:3'-5' exonuclease activity"/>
    <property type="evidence" value="ECO:0007669"/>
    <property type="project" value="TreeGrafter"/>
</dbReference>
<evidence type="ECO:0000256" key="2">
    <source>
        <dbReference type="ARBA" id="ARBA00022801"/>
    </source>
</evidence>
<gene>
    <name evidence="6" type="ORF">JGI4_01640</name>
    <name evidence="5" type="ORF">JGI8_00380</name>
</gene>
<dbReference type="CDD" id="cd06127">
    <property type="entry name" value="DEDDh"/>
    <property type="match status" value="1"/>
</dbReference>
<keyword evidence="3" id="KW-0269">Exonuclease</keyword>
<evidence type="ECO:0000256" key="1">
    <source>
        <dbReference type="ARBA" id="ARBA00022722"/>
    </source>
</evidence>
<dbReference type="EMBL" id="FAOP01000006">
    <property type="protein sequence ID" value="CUU06911.1"/>
    <property type="molecule type" value="Genomic_DNA"/>
</dbReference>
<protein>
    <submittedName>
        <fullName evidence="6">DNA polymerase-3 subunit epsilon</fullName>
    </submittedName>
</protein>